<feature type="compositionally biased region" description="Basic and acidic residues" evidence="1">
    <location>
        <begin position="148"/>
        <end position="160"/>
    </location>
</feature>
<comment type="caution">
    <text evidence="2">The sequence shown here is derived from an EMBL/GenBank/DDBJ whole genome shotgun (WGS) entry which is preliminary data.</text>
</comment>
<feature type="region of interest" description="Disordered" evidence="1">
    <location>
        <begin position="603"/>
        <end position="627"/>
    </location>
</feature>
<protein>
    <submittedName>
        <fullName evidence="2">Uncharacterized protein</fullName>
    </submittedName>
</protein>
<dbReference type="EMBL" id="ML996349">
    <property type="protein sequence ID" value="KAF2727172.1"/>
    <property type="molecule type" value="Genomic_DNA"/>
</dbReference>
<keyword evidence="3" id="KW-1185">Reference proteome</keyword>
<feature type="region of interest" description="Disordered" evidence="1">
    <location>
        <begin position="139"/>
        <end position="188"/>
    </location>
</feature>
<accession>A0A9P4QH41</accession>
<feature type="region of interest" description="Disordered" evidence="1">
    <location>
        <begin position="499"/>
        <end position="552"/>
    </location>
</feature>
<feature type="compositionally biased region" description="Basic and acidic residues" evidence="1">
    <location>
        <begin position="176"/>
        <end position="187"/>
    </location>
</feature>
<proteinExistence type="predicted"/>
<evidence type="ECO:0000313" key="3">
    <source>
        <dbReference type="Proteomes" id="UP000799444"/>
    </source>
</evidence>
<reference evidence="2" key="1">
    <citation type="journal article" date="2020" name="Stud. Mycol.">
        <title>101 Dothideomycetes genomes: a test case for predicting lifestyles and emergence of pathogens.</title>
        <authorList>
            <person name="Haridas S."/>
            <person name="Albert R."/>
            <person name="Binder M."/>
            <person name="Bloem J."/>
            <person name="Labutti K."/>
            <person name="Salamov A."/>
            <person name="Andreopoulos B."/>
            <person name="Baker S."/>
            <person name="Barry K."/>
            <person name="Bills G."/>
            <person name="Bluhm B."/>
            <person name="Cannon C."/>
            <person name="Castanera R."/>
            <person name="Culley D."/>
            <person name="Daum C."/>
            <person name="Ezra D."/>
            <person name="Gonzalez J."/>
            <person name="Henrissat B."/>
            <person name="Kuo A."/>
            <person name="Liang C."/>
            <person name="Lipzen A."/>
            <person name="Lutzoni F."/>
            <person name="Magnuson J."/>
            <person name="Mondo S."/>
            <person name="Nolan M."/>
            <person name="Ohm R."/>
            <person name="Pangilinan J."/>
            <person name="Park H.-J."/>
            <person name="Ramirez L."/>
            <person name="Alfaro M."/>
            <person name="Sun H."/>
            <person name="Tritt A."/>
            <person name="Yoshinaga Y."/>
            <person name="Zwiers L.-H."/>
            <person name="Turgeon B."/>
            <person name="Goodwin S."/>
            <person name="Spatafora J."/>
            <person name="Crous P."/>
            <person name="Grigoriev I."/>
        </authorList>
    </citation>
    <scope>NUCLEOTIDE SEQUENCE</scope>
    <source>
        <strain evidence="2">CBS 125425</strain>
    </source>
</reference>
<dbReference type="AlphaFoldDB" id="A0A9P4QH41"/>
<sequence>MSTPVPFASALTLNLEQLSNIFADFHENAVAQQEQNAMERTLHEFVNNEFRKANLAKRADPDYDVNVHMENLAEQFVAVQKAKAANAEAEGKSYDSQSMINEFSEQLLERALESKHFPEDSPRTLDTLHKVLSHYRTLEEDEVDTDTGDAKEWAVVKRGDSSTSESETSDDDSSSEYEKRAVVKRDSNNVAQSRHKRLSTVAAQKEAIRSYGWFIIFAYMEYEKLNGVGIHALDPEVLRSVSNNFVYLRELGPGRRPFGLAPLVVKYSRQLAGSGLRQLIWEDKFLPFLIDPNDDWKVWVAVTKDSKPNLPRFIPSKYGYQTSTIAYTPPAVVATADASSVGSPSMETLTLTTTMTPLWLGGKTILTEDSTKSVPTTNLFEKPWTWATSSSISGAISPSFDNSTTATAQGGNYTASITAPPPTFMTKPSLLERAIGFKPKPLPTLLLTGQTFYEGVRYPYTVTSAGTVFVVCPPKPTPTDVSETSVLDQADLTMQPSATPIATRNKPSRPQHPAHPPHPAQTSRPGPWDHPTPWDTTFGTEGDDGWSRNDGQSQYNRKIEEGEQNQIGEDGQMYTRWKNTDEQWRNRWDTEMYWDRWGVKEVDSKAKGKEDADWDRSWNEGWSETWK</sequence>
<organism evidence="2 3">
    <name type="scientific">Polyplosphaeria fusca</name>
    <dbReference type="NCBI Taxonomy" id="682080"/>
    <lineage>
        <taxon>Eukaryota</taxon>
        <taxon>Fungi</taxon>
        <taxon>Dikarya</taxon>
        <taxon>Ascomycota</taxon>
        <taxon>Pezizomycotina</taxon>
        <taxon>Dothideomycetes</taxon>
        <taxon>Pleosporomycetidae</taxon>
        <taxon>Pleosporales</taxon>
        <taxon>Tetraplosphaeriaceae</taxon>
        <taxon>Polyplosphaeria</taxon>
    </lineage>
</organism>
<feature type="compositionally biased region" description="Basic and acidic residues" evidence="1">
    <location>
        <begin position="603"/>
        <end position="618"/>
    </location>
</feature>
<evidence type="ECO:0000256" key="1">
    <source>
        <dbReference type="SAM" id="MobiDB-lite"/>
    </source>
</evidence>
<gene>
    <name evidence="2" type="ORF">EJ04DRAFT_557549</name>
</gene>
<evidence type="ECO:0000313" key="2">
    <source>
        <dbReference type="EMBL" id="KAF2727172.1"/>
    </source>
</evidence>
<name>A0A9P4QH41_9PLEO</name>
<dbReference type="Proteomes" id="UP000799444">
    <property type="component" value="Unassembled WGS sequence"/>
</dbReference>